<dbReference type="PANTHER" id="PTHR43236:SF2">
    <property type="entry name" value="BLL0069 PROTEIN"/>
    <property type="match status" value="1"/>
</dbReference>
<dbReference type="Pfam" id="PF06114">
    <property type="entry name" value="Peptidase_M78"/>
    <property type="match status" value="1"/>
</dbReference>
<dbReference type="Gene3D" id="1.10.10.2910">
    <property type="match status" value="1"/>
</dbReference>
<gene>
    <name evidence="2" type="ORF">SAMN05216529_10861</name>
</gene>
<dbReference type="Proteomes" id="UP000254051">
    <property type="component" value="Unassembled WGS sequence"/>
</dbReference>
<dbReference type="InterPro" id="IPR010359">
    <property type="entry name" value="IrrE_HExxH"/>
</dbReference>
<dbReference type="AlphaFoldDB" id="A0A315ZU81"/>
<dbReference type="InterPro" id="IPR052345">
    <property type="entry name" value="Rad_response_metalloprotease"/>
</dbReference>
<dbReference type="EMBL" id="UHJJ01000008">
    <property type="protein sequence ID" value="SUQ14836.1"/>
    <property type="molecule type" value="Genomic_DNA"/>
</dbReference>
<dbReference type="PANTHER" id="PTHR43236">
    <property type="entry name" value="ANTITOXIN HIGA1"/>
    <property type="match status" value="1"/>
</dbReference>
<keyword evidence="3" id="KW-1185">Reference proteome</keyword>
<evidence type="ECO:0000313" key="2">
    <source>
        <dbReference type="EMBL" id="SUQ14836.1"/>
    </source>
</evidence>
<dbReference type="OrthoDB" id="9816277at2"/>
<accession>A0A315ZU81</accession>
<protein>
    <recommendedName>
        <fullName evidence="1">IrrE N-terminal-like domain-containing protein</fullName>
    </recommendedName>
</protein>
<feature type="domain" description="IrrE N-terminal-like" evidence="1">
    <location>
        <begin position="65"/>
        <end position="146"/>
    </location>
</feature>
<organism evidence="2 3">
    <name type="scientific">Faecalicatena contorta</name>
    <dbReference type="NCBI Taxonomy" id="39482"/>
    <lineage>
        <taxon>Bacteria</taxon>
        <taxon>Bacillati</taxon>
        <taxon>Bacillota</taxon>
        <taxon>Clostridia</taxon>
        <taxon>Lachnospirales</taxon>
        <taxon>Lachnospiraceae</taxon>
        <taxon>Faecalicatena</taxon>
    </lineage>
</organism>
<evidence type="ECO:0000313" key="3">
    <source>
        <dbReference type="Proteomes" id="UP000254051"/>
    </source>
</evidence>
<name>A0A315ZU81_9FIRM</name>
<evidence type="ECO:0000259" key="1">
    <source>
        <dbReference type="Pfam" id="PF06114"/>
    </source>
</evidence>
<proteinExistence type="predicted"/>
<sequence length="243" mass="28798">MDNDQILGATIKVFAECNVKSFPIDCIALLKYYGYRIFTYDELLNRNEELYEMCMCCSEDAFRDGNSRIIAYNANNPKGRVRFSLMHELGHHVMQHTGESERNEQEANAFASYILAPRMSIHYSKCRSFEDVSYIFDVSSEAAAYAFDDYCRWYKRVLTYKMTYLDKAMYGQFYNKDMDCFIWNIKQCDFCGKTLYNSYYDHCDFCCVPEFEPKPCCPYDSDMSVFDIDLFRSWENKWLYGDC</sequence>
<reference evidence="3" key="1">
    <citation type="submission" date="2017-07" db="EMBL/GenBank/DDBJ databases">
        <authorList>
            <person name="Varghese N."/>
            <person name="Submissions S."/>
        </authorList>
    </citation>
    <scope>NUCLEOTIDE SEQUENCE [LARGE SCALE GENOMIC DNA]</scope>
    <source>
        <strain evidence="3">NLAE-zl-C134</strain>
    </source>
</reference>
<dbReference type="RefSeq" id="WP_109712082.1">
    <property type="nucleotide sequence ID" value="NZ_QGDS01000008.1"/>
</dbReference>